<dbReference type="STRING" id="195883.A0A482XID2"/>
<evidence type="ECO:0000256" key="4">
    <source>
        <dbReference type="ARBA" id="ARBA00022670"/>
    </source>
</evidence>
<keyword evidence="7 12" id="KW-0378">Hydrolase</keyword>
<dbReference type="InterPro" id="IPR000223">
    <property type="entry name" value="Pept_S26A_signal_pept_1"/>
</dbReference>
<evidence type="ECO:0000256" key="2">
    <source>
        <dbReference type="ARBA" id="ARBA00007066"/>
    </source>
</evidence>
<comment type="subcellular location">
    <subcellularLocation>
        <location evidence="1">Mitochondrion inner membrane</location>
        <topology evidence="1">Single-pass membrane protein</topology>
    </subcellularLocation>
</comment>
<organism evidence="14 15">
    <name type="scientific">Laodelphax striatellus</name>
    <name type="common">Small brown planthopper</name>
    <name type="synonym">Delphax striatella</name>
    <dbReference type="NCBI Taxonomy" id="195883"/>
    <lineage>
        <taxon>Eukaryota</taxon>
        <taxon>Metazoa</taxon>
        <taxon>Ecdysozoa</taxon>
        <taxon>Arthropoda</taxon>
        <taxon>Hexapoda</taxon>
        <taxon>Insecta</taxon>
        <taxon>Pterygota</taxon>
        <taxon>Neoptera</taxon>
        <taxon>Paraneoptera</taxon>
        <taxon>Hemiptera</taxon>
        <taxon>Auchenorrhyncha</taxon>
        <taxon>Fulgoroidea</taxon>
        <taxon>Delphacidae</taxon>
        <taxon>Criomorphinae</taxon>
        <taxon>Laodelphax</taxon>
    </lineage>
</organism>
<evidence type="ECO:0000256" key="8">
    <source>
        <dbReference type="ARBA" id="ARBA00022989"/>
    </source>
</evidence>
<evidence type="ECO:0000256" key="1">
    <source>
        <dbReference type="ARBA" id="ARBA00004434"/>
    </source>
</evidence>
<dbReference type="OrthoDB" id="9996127at2759"/>
<evidence type="ECO:0000256" key="9">
    <source>
        <dbReference type="ARBA" id="ARBA00023128"/>
    </source>
</evidence>
<dbReference type="InterPro" id="IPR036286">
    <property type="entry name" value="LexA/Signal_pep-like_sf"/>
</dbReference>
<feature type="domain" description="Peptidase S26" evidence="13">
    <location>
        <begin position="5"/>
        <end position="91"/>
    </location>
</feature>
<evidence type="ECO:0000256" key="7">
    <source>
        <dbReference type="ARBA" id="ARBA00022801"/>
    </source>
</evidence>
<evidence type="ECO:0000256" key="10">
    <source>
        <dbReference type="ARBA" id="ARBA00023136"/>
    </source>
</evidence>
<gene>
    <name evidence="14" type="ORF">LSTR_LSTR002850</name>
</gene>
<dbReference type="AlphaFoldDB" id="A0A482XID2"/>
<dbReference type="PANTHER" id="PTHR46041">
    <property type="entry name" value="MITOCHONDRIAL INNER MEMBRANE PROTEASE SUBUNIT 2"/>
    <property type="match status" value="1"/>
</dbReference>
<comment type="similarity">
    <text evidence="2">Belongs to the peptidase S26 family. IMP2 subfamily.</text>
</comment>
<dbReference type="PANTHER" id="PTHR46041:SF2">
    <property type="entry name" value="MITOCHONDRIAL INNER MEMBRANE PROTEASE SUBUNIT 2"/>
    <property type="match status" value="1"/>
</dbReference>
<feature type="active site" evidence="11">
    <location>
        <position position="34"/>
    </location>
</feature>
<comment type="subunit">
    <text evidence="3">Heterodimer of 2 subunits, IMMPL1 and IMMPL2.</text>
</comment>
<dbReference type="EMBL" id="QKKF02009244">
    <property type="protein sequence ID" value="RZF45407.1"/>
    <property type="molecule type" value="Genomic_DNA"/>
</dbReference>
<dbReference type="InParanoid" id="A0A482XID2"/>
<evidence type="ECO:0000259" key="13">
    <source>
        <dbReference type="Pfam" id="PF10502"/>
    </source>
</evidence>
<evidence type="ECO:0000256" key="6">
    <source>
        <dbReference type="ARBA" id="ARBA00022792"/>
    </source>
</evidence>
<evidence type="ECO:0000256" key="3">
    <source>
        <dbReference type="ARBA" id="ARBA00011805"/>
    </source>
</evidence>
<dbReference type="Gene3D" id="2.10.109.10">
    <property type="entry name" value="Umud Fragment, subunit A"/>
    <property type="match status" value="1"/>
</dbReference>
<keyword evidence="6 12" id="KW-0999">Mitochondrion inner membrane</keyword>
<dbReference type="InterPro" id="IPR019533">
    <property type="entry name" value="Peptidase_S26"/>
</dbReference>
<evidence type="ECO:0000256" key="11">
    <source>
        <dbReference type="PIRSR" id="PIRSR600223-1"/>
    </source>
</evidence>
<accession>A0A482XID2</accession>
<keyword evidence="9 12" id="KW-0496">Mitochondrion</keyword>
<dbReference type="FunFam" id="2.10.109.10:FF:000005">
    <property type="entry name" value="Mitochondrial inner membrane protease subunit"/>
    <property type="match status" value="1"/>
</dbReference>
<dbReference type="SUPFAM" id="SSF51306">
    <property type="entry name" value="LexA/Signal peptidase"/>
    <property type="match status" value="1"/>
</dbReference>
<sequence>MSLKKILRSIIIGVPVGVTIIDVFGYVARVDGISMQPSLNPDSITDYVFLNRWAVRFYEVSRGDVVSLFSPKDPDQTLIKRIVGLEGDIINTIGYKKPFVRIPEGHCWVEGDHTGHSLDSNLFGPVSLALITAKASAIVWPPERWQYVESEIPNNRKPVNMKIEM</sequence>
<dbReference type="Proteomes" id="UP000291343">
    <property type="component" value="Unassembled WGS sequence"/>
</dbReference>
<keyword evidence="10 12" id="KW-0472">Membrane</keyword>
<dbReference type="CDD" id="cd06530">
    <property type="entry name" value="S26_SPase_I"/>
    <property type="match status" value="1"/>
</dbReference>
<feature type="active site" evidence="11">
    <location>
        <position position="80"/>
    </location>
</feature>
<comment type="caution">
    <text evidence="14">The sequence shown here is derived from an EMBL/GenBank/DDBJ whole genome shotgun (WGS) entry which is preliminary data.</text>
</comment>
<evidence type="ECO:0000313" key="15">
    <source>
        <dbReference type="Proteomes" id="UP000291343"/>
    </source>
</evidence>
<dbReference type="FunCoup" id="A0A482XID2">
    <property type="interactions" value="592"/>
</dbReference>
<feature type="domain" description="Peptidase S26" evidence="13">
    <location>
        <begin position="101"/>
        <end position="140"/>
    </location>
</feature>
<keyword evidence="8 12" id="KW-1133">Transmembrane helix</keyword>
<dbReference type="InterPro" id="IPR037730">
    <property type="entry name" value="IMP2"/>
</dbReference>
<evidence type="ECO:0000256" key="12">
    <source>
        <dbReference type="RuleBase" id="RU362041"/>
    </source>
</evidence>
<name>A0A482XID2_LAOST</name>
<keyword evidence="4 12" id="KW-0645">Protease</keyword>
<dbReference type="Pfam" id="PF10502">
    <property type="entry name" value="Peptidase_S26"/>
    <property type="match status" value="2"/>
</dbReference>
<dbReference type="NCBIfam" id="TIGR02227">
    <property type="entry name" value="sigpep_I_bact"/>
    <property type="match status" value="1"/>
</dbReference>
<evidence type="ECO:0000256" key="5">
    <source>
        <dbReference type="ARBA" id="ARBA00022692"/>
    </source>
</evidence>
<feature type="transmembrane region" description="Helical" evidence="12">
    <location>
        <begin position="6"/>
        <end position="28"/>
    </location>
</feature>
<keyword evidence="15" id="KW-1185">Reference proteome</keyword>
<proteinExistence type="inferred from homology"/>
<dbReference type="PRINTS" id="PR00727">
    <property type="entry name" value="LEADERPTASE"/>
</dbReference>
<dbReference type="GO" id="GO:0004252">
    <property type="term" value="F:serine-type endopeptidase activity"/>
    <property type="evidence" value="ECO:0007669"/>
    <property type="project" value="InterPro"/>
</dbReference>
<dbReference type="GO" id="GO:0042720">
    <property type="term" value="C:mitochondrial inner membrane peptidase complex"/>
    <property type="evidence" value="ECO:0007669"/>
    <property type="project" value="InterPro"/>
</dbReference>
<protein>
    <recommendedName>
        <fullName evidence="12">Mitochondrial inner membrane protease subunit</fullName>
        <ecNumber evidence="12">3.4.21.-</ecNumber>
    </recommendedName>
</protein>
<reference evidence="14 15" key="1">
    <citation type="journal article" date="2017" name="Gigascience">
        <title>Genome sequence of the small brown planthopper, Laodelphax striatellus.</title>
        <authorList>
            <person name="Zhu J."/>
            <person name="Jiang F."/>
            <person name="Wang X."/>
            <person name="Yang P."/>
            <person name="Bao Y."/>
            <person name="Zhao W."/>
            <person name="Wang W."/>
            <person name="Lu H."/>
            <person name="Wang Q."/>
            <person name="Cui N."/>
            <person name="Li J."/>
            <person name="Chen X."/>
            <person name="Luo L."/>
            <person name="Yu J."/>
            <person name="Kang L."/>
            <person name="Cui F."/>
        </authorList>
    </citation>
    <scope>NUCLEOTIDE SEQUENCE [LARGE SCALE GENOMIC DNA]</scope>
    <source>
        <strain evidence="14">Lst14</strain>
    </source>
</reference>
<dbReference type="EC" id="3.4.21.-" evidence="12"/>
<dbReference type="SMR" id="A0A482XID2"/>
<dbReference type="GO" id="GO:0006465">
    <property type="term" value="P:signal peptide processing"/>
    <property type="evidence" value="ECO:0007669"/>
    <property type="project" value="InterPro"/>
</dbReference>
<evidence type="ECO:0000313" key="14">
    <source>
        <dbReference type="EMBL" id="RZF45407.1"/>
    </source>
</evidence>
<dbReference type="GO" id="GO:0006627">
    <property type="term" value="P:protein processing involved in protein targeting to mitochondrion"/>
    <property type="evidence" value="ECO:0007669"/>
    <property type="project" value="InterPro"/>
</dbReference>
<keyword evidence="5 12" id="KW-0812">Transmembrane</keyword>